<evidence type="ECO:0000256" key="3">
    <source>
        <dbReference type="ARBA" id="ARBA00022723"/>
    </source>
</evidence>
<dbReference type="InterPro" id="IPR050738">
    <property type="entry name" value="Sulfatase"/>
</dbReference>
<keyword evidence="6" id="KW-0106">Calcium</keyword>
<feature type="chain" id="PRO_5045443257" evidence="7">
    <location>
        <begin position="23"/>
        <end position="90"/>
    </location>
</feature>
<evidence type="ECO:0000256" key="1">
    <source>
        <dbReference type="ARBA" id="ARBA00001913"/>
    </source>
</evidence>
<dbReference type="PANTHER" id="PTHR42693">
    <property type="entry name" value="ARYLSULFATASE FAMILY MEMBER"/>
    <property type="match status" value="1"/>
</dbReference>
<organism evidence="9 10">
    <name type="scientific">Mariniflexile gromovii</name>
    <dbReference type="NCBI Taxonomy" id="362523"/>
    <lineage>
        <taxon>Bacteria</taxon>
        <taxon>Pseudomonadati</taxon>
        <taxon>Bacteroidota</taxon>
        <taxon>Flavobacteriia</taxon>
        <taxon>Flavobacteriales</taxon>
        <taxon>Flavobacteriaceae</taxon>
        <taxon>Mariniflexile</taxon>
    </lineage>
</organism>
<feature type="domain" description="Sulfatase N-terminal" evidence="8">
    <location>
        <begin position="27"/>
        <end position="78"/>
    </location>
</feature>
<evidence type="ECO:0000256" key="5">
    <source>
        <dbReference type="ARBA" id="ARBA00022801"/>
    </source>
</evidence>
<dbReference type="RefSeq" id="WP_209656422.1">
    <property type="nucleotide sequence ID" value="NZ_JAGJCB010000022.1"/>
</dbReference>
<protein>
    <submittedName>
        <fullName evidence="9">Sulfatase-like hydrolase/transferase</fullName>
    </submittedName>
</protein>
<evidence type="ECO:0000256" key="7">
    <source>
        <dbReference type="SAM" id="SignalP"/>
    </source>
</evidence>
<evidence type="ECO:0000313" key="9">
    <source>
        <dbReference type="EMBL" id="MBP0905414.1"/>
    </source>
</evidence>
<comment type="similarity">
    <text evidence="2">Belongs to the sulfatase family.</text>
</comment>
<dbReference type="Proteomes" id="UP000670776">
    <property type="component" value="Unassembled WGS sequence"/>
</dbReference>
<accession>A0ABS4BXV6</accession>
<comment type="cofactor">
    <cofactor evidence="1">
        <name>Ca(2+)</name>
        <dbReference type="ChEBI" id="CHEBI:29108"/>
    </cofactor>
</comment>
<dbReference type="EMBL" id="JAGJCB010000022">
    <property type="protein sequence ID" value="MBP0905414.1"/>
    <property type="molecule type" value="Genomic_DNA"/>
</dbReference>
<evidence type="ECO:0000313" key="10">
    <source>
        <dbReference type="Proteomes" id="UP000670776"/>
    </source>
</evidence>
<keyword evidence="10" id="KW-1185">Reference proteome</keyword>
<dbReference type="InterPro" id="IPR017850">
    <property type="entry name" value="Alkaline_phosphatase_core_sf"/>
</dbReference>
<sequence length="90" mass="10049">MTITFKHILSACFLLLVFTSSAQSKRPNILFIFSDDQSFETTGIIGLDHLKTPNLDRLANQGVTFTHSYNMGAVCVSSYIFNISRSKCSH</sequence>
<dbReference type="PANTHER" id="PTHR42693:SF42">
    <property type="entry name" value="ARYLSULFATASE G"/>
    <property type="match status" value="1"/>
</dbReference>
<gene>
    <name evidence="9" type="ORF">J8H85_16390</name>
</gene>
<keyword evidence="3" id="KW-0479">Metal-binding</keyword>
<dbReference type="Pfam" id="PF00884">
    <property type="entry name" value="Sulfatase"/>
    <property type="match status" value="1"/>
</dbReference>
<dbReference type="InterPro" id="IPR000917">
    <property type="entry name" value="Sulfatase_N"/>
</dbReference>
<evidence type="ECO:0000256" key="6">
    <source>
        <dbReference type="ARBA" id="ARBA00022837"/>
    </source>
</evidence>
<evidence type="ECO:0000256" key="2">
    <source>
        <dbReference type="ARBA" id="ARBA00008779"/>
    </source>
</evidence>
<name>A0ABS4BXV6_9FLAO</name>
<dbReference type="SUPFAM" id="SSF53649">
    <property type="entry name" value="Alkaline phosphatase-like"/>
    <property type="match status" value="1"/>
</dbReference>
<proteinExistence type="inferred from homology"/>
<feature type="signal peptide" evidence="7">
    <location>
        <begin position="1"/>
        <end position="22"/>
    </location>
</feature>
<evidence type="ECO:0000256" key="4">
    <source>
        <dbReference type="ARBA" id="ARBA00022729"/>
    </source>
</evidence>
<evidence type="ECO:0000259" key="8">
    <source>
        <dbReference type="Pfam" id="PF00884"/>
    </source>
</evidence>
<dbReference type="Gene3D" id="3.40.720.10">
    <property type="entry name" value="Alkaline Phosphatase, subunit A"/>
    <property type="match status" value="1"/>
</dbReference>
<reference evidence="9 10" key="1">
    <citation type="submission" date="2021-04" db="EMBL/GenBank/DDBJ databases">
        <title>Mariniflexile gromovii gen. nov., sp. nov., a gliding bacterium isolated from the sea urchin Strongylocentrotus intermedius.</title>
        <authorList>
            <person name="Ko S."/>
            <person name="Le V."/>
            <person name="Ahn C.-Y."/>
            <person name="Oh H.-M."/>
        </authorList>
    </citation>
    <scope>NUCLEOTIDE SEQUENCE [LARGE SCALE GENOMIC DNA]</scope>
    <source>
        <strain evidence="9 10">KCTC 12570</strain>
    </source>
</reference>
<keyword evidence="5" id="KW-0378">Hydrolase</keyword>
<comment type="caution">
    <text evidence="9">The sequence shown here is derived from an EMBL/GenBank/DDBJ whole genome shotgun (WGS) entry which is preliminary data.</text>
</comment>
<keyword evidence="4 7" id="KW-0732">Signal</keyword>